<feature type="region of interest" description="Disordered" evidence="1">
    <location>
        <begin position="1"/>
        <end position="23"/>
    </location>
</feature>
<gene>
    <name evidence="2" type="ORF">RDB_LOCUS149238</name>
</gene>
<dbReference type="EMBL" id="CAJNJQ010004221">
    <property type="protein sequence ID" value="CAE7209188.1"/>
    <property type="molecule type" value="Genomic_DNA"/>
</dbReference>
<name>A0A8H3EC49_9AGAM</name>
<dbReference type="Proteomes" id="UP000663827">
    <property type="component" value="Unassembled WGS sequence"/>
</dbReference>
<dbReference type="AlphaFoldDB" id="A0A8H3EC49"/>
<organism evidence="2 3">
    <name type="scientific">Rhizoctonia solani</name>
    <dbReference type="NCBI Taxonomy" id="456999"/>
    <lineage>
        <taxon>Eukaryota</taxon>
        <taxon>Fungi</taxon>
        <taxon>Dikarya</taxon>
        <taxon>Basidiomycota</taxon>
        <taxon>Agaricomycotina</taxon>
        <taxon>Agaricomycetes</taxon>
        <taxon>Cantharellales</taxon>
        <taxon>Ceratobasidiaceae</taxon>
        <taxon>Rhizoctonia</taxon>
    </lineage>
</organism>
<reference evidence="2" key="1">
    <citation type="submission" date="2021-01" db="EMBL/GenBank/DDBJ databases">
        <authorList>
            <person name="Kaushik A."/>
        </authorList>
    </citation>
    <scope>NUCLEOTIDE SEQUENCE</scope>
    <source>
        <strain evidence="2">AG5</strain>
    </source>
</reference>
<evidence type="ECO:0000256" key="1">
    <source>
        <dbReference type="SAM" id="MobiDB-lite"/>
    </source>
</evidence>
<proteinExistence type="predicted"/>
<protein>
    <submittedName>
        <fullName evidence="2">Uncharacterized protein</fullName>
    </submittedName>
</protein>
<feature type="non-terminal residue" evidence="2">
    <location>
        <position position="1"/>
    </location>
</feature>
<accession>A0A8H3EC49</accession>
<evidence type="ECO:0000313" key="3">
    <source>
        <dbReference type="Proteomes" id="UP000663827"/>
    </source>
</evidence>
<comment type="caution">
    <text evidence="2">The sequence shown here is derived from an EMBL/GenBank/DDBJ whole genome shotgun (WGS) entry which is preliminary data.</text>
</comment>
<sequence>MWYAGKMTRFGPGKSHDSGPWRGPHPVLTRSFLATMTTPLPPLGNLFQGVKAVRMAYERILPLENESEHPILIRILGWMLIHAPNDAGRTNLARDINQCLHNAPIFDLGRRYFHYFIKYFRTVANKPTPTPSDHSSHPSMDTVQDSILATLQQ</sequence>
<evidence type="ECO:0000313" key="2">
    <source>
        <dbReference type="EMBL" id="CAE7209188.1"/>
    </source>
</evidence>